<dbReference type="AlphaFoldDB" id="A0A4Q0QP44"/>
<evidence type="ECO:0000313" key="2">
    <source>
        <dbReference type="EMBL" id="RXG97366.1"/>
    </source>
</evidence>
<sequence>MHIIQPNIGKGSGLWGATMRLKLFATFFALGLSGSAWAADGLKPVDQMLKFSCPAGQSCKVKCWGAGGELDQSYTNVLIYQFKDHPTRMWLYINDRDSFVLGVDQTCKFDGTLLVGGVPPVDLKPSPSPTPTR</sequence>
<reference evidence="2 3" key="1">
    <citation type="submission" date="2018-11" db="EMBL/GenBank/DDBJ databases">
        <title>Bradyrhizobium sp. nov., isolated from effective nodules of peanut in China.</title>
        <authorList>
            <person name="Li Y."/>
        </authorList>
    </citation>
    <scope>NUCLEOTIDE SEQUENCE [LARGE SCALE GENOMIC DNA]</scope>
    <source>
        <strain evidence="2 3">CCBAU 51770</strain>
    </source>
</reference>
<dbReference type="Proteomes" id="UP000290174">
    <property type="component" value="Unassembled WGS sequence"/>
</dbReference>
<feature type="chain" id="PRO_5020563332" evidence="1">
    <location>
        <begin position="39"/>
        <end position="133"/>
    </location>
</feature>
<keyword evidence="1" id="KW-0732">Signal</keyword>
<feature type="signal peptide" evidence="1">
    <location>
        <begin position="1"/>
        <end position="38"/>
    </location>
</feature>
<organism evidence="2 3">
    <name type="scientific">Bradyrhizobium zhanjiangense</name>
    <dbReference type="NCBI Taxonomy" id="1325107"/>
    <lineage>
        <taxon>Bacteria</taxon>
        <taxon>Pseudomonadati</taxon>
        <taxon>Pseudomonadota</taxon>
        <taxon>Alphaproteobacteria</taxon>
        <taxon>Hyphomicrobiales</taxon>
        <taxon>Nitrobacteraceae</taxon>
        <taxon>Bradyrhizobium</taxon>
    </lineage>
</organism>
<dbReference type="EMBL" id="RKMK01000011">
    <property type="protein sequence ID" value="RXG97366.1"/>
    <property type="molecule type" value="Genomic_DNA"/>
</dbReference>
<gene>
    <name evidence="2" type="ORF">EAS61_15335</name>
</gene>
<protein>
    <submittedName>
        <fullName evidence="2">Uncharacterized protein</fullName>
    </submittedName>
</protein>
<comment type="caution">
    <text evidence="2">The sequence shown here is derived from an EMBL/GenBank/DDBJ whole genome shotgun (WGS) entry which is preliminary data.</text>
</comment>
<accession>A0A4Q0QP44</accession>
<name>A0A4Q0QP44_9BRAD</name>
<evidence type="ECO:0000256" key="1">
    <source>
        <dbReference type="SAM" id="SignalP"/>
    </source>
</evidence>
<evidence type="ECO:0000313" key="3">
    <source>
        <dbReference type="Proteomes" id="UP000290174"/>
    </source>
</evidence>
<proteinExistence type="predicted"/>